<gene>
    <name evidence="1" type="ORF">EJ05DRAFT_473268</name>
</gene>
<keyword evidence="2" id="KW-1185">Reference proteome</keyword>
<dbReference type="OrthoDB" id="4222821at2759"/>
<dbReference type="AlphaFoldDB" id="A0A6A6WJI9"/>
<protein>
    <submittedName>
        <fullName evidence="1">Uncharacterized protein</fullName>
    </submittedName>
</protein>
<sequence>MKTRCERPQYGDKTQLQQCRRCIQAQTNCITTVESQLLPGMMPDERTQRYKRPRTPSFESIDTDHRNEYTGAFGEQQQDFFLDGFLARSIAESTPYTQSSGTNSDQNILPPSRTDLQWLEFGHDFGLEENPIPDNLAFLSKVVSHESKEGLTNGDNPETAVPMVNTNETVSATENDCGIPQCNRLVDLRSESELSNQSVTRVLLEFNHKISSSLQYDNNTSRIHDCMATTLGHSKKFVELLNRIVPHEQAIDITVTPKDATGELPIRSKQIDIEIALQILSCHTSMHIMYEKLYKSLVDHDFQLKEATILPALQLEGLQALSSDMRSHMLVQICMLTLAEIQAKMNSIRRSGSLTPIAARTFESVLGTDASEPWRPRVGVKCVADEFRDLLRKK</sequence>
<dbReference type="GeneID" id="54484420"/>
<dbReference type="RefSeq" id="XP_033604811.1">
    <property type="nucleotide sequence ID" value="XM_033743366.1"/>
</dbReference>
<proteinExistence type="predicted"/>
<dbReference type="Proteomes" id="UP000799437">
    <property type="component" value="Unassembled WGS sequence"/>
</dbReference>
<accession>A0A6A6WJI9</accession>
<reference evidence="1" key="1">
    <citation type="journal article" date="2020" name="Stud. Mycol.">
        <title>101 Dothideomycetes genomes: a test case for predicting lifestyles and emergence of pathogens.</title>
        <authorList>
            <person name="Haridas S."/>
            <person name="Albert R."/>
            <person name="Binder M."/>
            <person name="Bloem J."/>
            <person name="Labutti K."/>
            <person name="Salamov A."/>
            <person name="Andreopoulos B."/>
            <person name="Baker S."/>
            <person name="Barry K."/>
            <person name="Bills G."/>
            <person name="Bluhm B."/>
            <person name="Cannon C."/>
            <person name="Castanera R."/>
            <person name="Culley D."/>
            <person name="Daum C."/>
            <person name="Ezra D."/>
            <person name="Gonzalez J."/>
            <person name="Henrissat B."/>
            <person name="Kuo A."/>
            <person name="Liang C."/>
            <person name="Lipzen A."/>
            <person name="Lutzoni F."/>
            <person name="Magnuson J."/>
            <person name="Mondo S."/>
            <person name="Nolan M."/>
            <person name="Ohm R."/>
            <person name="Pangilinan J."/>
            <person name="Park H.-J."/>
            <person name="Ramirez L."/>
            <person name="Alfaro M."/>
            <person name="Sun H."/>
            <person name="Tritt A."/>
            <person name="Yoshinaga Y."/>
            <person name="Zwiers L.-H."/>
            <person name="Turgeon B."/>
            <person name="Goodwin S."/>
            <person name="Spatafora J."/>
            <person name="Crous P."/>
            <person name="Grigoriev I."/>
        </authorList>
    </citation>
    <scope>NUCLEOTIDE SEQUENCE</scope>
    <source>
        <strain evidence="1">CBS 121739</strain>
    </source>
</reference>
<name>A0A6A6WJI9_9PEZI</name>
<evidence type="ECO:0000313" key="2">
    <source>
        <dbReference type="Proteomes" id="UP000799437"/>
    </source>
</evidence>
<evidence type="ECO:0000313" key="1">
    <source>
        <dbReference type="EMBL" id="KAF2762360.1"/>
    </source>
</evidence>
<dbReference type="EMBL" id="ML996566">
    <property type="protein sequence ID" value="KAF2762360.1"/>
    <property type="molecule type" value="Genomic_DNA"/>
</dbReference>
<organism evidence="1 2">
    <name type="scientific">Pseudovirgaria hyperparasitica</name>
    <dbReference type="NCBI Taxonomy" id="470096"/>
    <lineage>
        <taxon>Eukaryota</taxon>
        <taxon>Fungi</taxon>
        <taxon>Dikarya</taxon>
        <taxon>Ascomycota</taxon>
        <taxon>Pezizomycotina</taxon>
        <taxon>Dothideomycetes</taxon>
        <taxon>Dothideomycetes incertae sedis</taxon>
        <taxon>Acrospermales</taxon>
        <taxon>Acrospermaceae</taxon>
        <taxon>Pseudovirgaria</taxon>
    </lineage>
</organism>